<accession>A0A178MW19</accession>
<sequence length="78" mass="8239">MVDTSRGIGLAPPSGGVSNVRETFSRNDRTARSTVAIGPGIEGTSPNGPRGRRMLAANTPIESLDRFAPRGTYLDLLI</sequence>
<dbReference type="Proteomes" id="UP000078428">
    <property type="component" value="Unassembled WGS sequence"/>
</dbReference>
<evidence type="ECO:0000256" key="1">
    <source>
        <dbReference type="SAM" id="MobiDB-lite"/>
    </source>
</evidence>
<proteinExistence type="predicted"/>
<reference evidence="2 3" key="1">
    <citation type="submission" date="2016-04" db="EMBL/GenBank/DDBJ databases">
        <title>Draft genome sequence of freshwater magnetotactic bacteria Magnetospirillum marisnigri SP-1 and Magnetospirillum moscoviense BB-1.</title>
        <authorList>
            <person name="Koziaeva V."/>
            <person name="Dziuba M.V."/>
            <person name="Ivanov T.M."/>
            <person name="Kuznetsov B."/>
            <person name="Grouzdev D.S."/>
        </authorList>
    </citation>
    <scope>NUCLEOTIDE SEQUENCE [LARGE SCALE GENOMIC DNA]</scope>
    <source>
        <strain evidence="2 3">SP-1</strain>
    </source>
</reference>
<evidence type="ECO:0000313" key="2">
    <source>
        <dbReference type="EMBL" id="OAN54626.1"/>
    </source>
</evidence>
<dbReference type="OrthoDB" id="7360363at2"/>
<evidence type="ECO:0000313" key="3">
    <source>
        <dbReference type="Proteomes" id="UP000078428"/>
    </source>
</evidence>
<dbReference type="AlphaFoldDB" id="A0A178MW19"/>
<dbReference type="RefSeq" id="WP_068489553.1">
    <property type="nucleotide sequence ID" value="NZ_LWQT01000028.1"/>
</dbReference>
<name>A0A178MW19_9PROT</name>
<feature type="region of interest" description="Disordered" evidence="1">
    <location>
        <begin position="1"/>
        <end position="30"/>
    </location>
</feature>
<gene>
    <name evidence="2" type="ORF">A6A04_11910</name>
</gene>
<protein>
    <submittedName>
        <fullName evidence="2">Uncharacterized protein</fullName>
    </submittedName>
</protein>
<comment type="caution">
    <text evidence="2">The sequence shown here is derived from an EMBL/GenBank/DDBJ whole genome shotgun (WGS) entry which is preliminary data.</text>
</comment>
<dbReference type="EMBL" id="LWQT01000028">
    <property type="protein sequence ID" value="OAN54626.1"/>
    <property type="molecule type" value="Genomic_DNA"/>
</dbReference>
<organism evidence="2 3">
    <name type="scientific">Paramagnetospirillum marisnigri</name>
    <dbReference type="NCBI Taxonomy" id="1285242"/>
    <lineage>
        <taxon>Bacteria</taxon>
        <taxon>Pseudomonadati</taxon>
        <taxon>Pseudomonadota</taxon>
        <taxon>Alphaproteobacteria</taxon>
        <taxon>Rhodospirillales</taxon>
        <taxon>Magnetospirillaceae</taxon>
        <taxon>Paramagnetospirillum</taxon>
    </lineage>
</organism>
<keyword evidence="3" id="KW-1185">Reference proteome</keyword>